<reference evidence="1" key="1">
    <citation type="journal article" date="2022" name="Int. J. Mol. Sci.">
        <title>Draft Genome of Tanacetum Coccineum: Genomic Comparison of Closely Related Tanacetum-Family Plants.</title>
        <authorList>
            <person name="Yamashiro T."/>
            <person name="Shiraishi A."/>
            <person name="Nakayama K."/>
            <person name="Satake H."/>
        </authorList>
    </citation>
    <scope>NUCLEOTIDE SEQUENCE</scope>
</reference>
<name>A0ABQ4Y167_9ASTR</name>
<evidence type="ECO:0000313" key="2">
    <source>
        <dbReference type="Proteomes" id="UP001151760"/>
    </source>
</evidence>
<reference evidence="1" key="2">
    <citation type="submission" date="2022-01" db="EMBL/GenBank/DDBJ databases">
        <authorList>
            <person name="Yamashiro T."/>
            <person name="Shiraishi A."/>
            <person name="Satake H."/>
            <person name="Nakayama K."/>
        </authorList>
    </citation>
    <scope>NUCLEOTIDE SEQUENCE</scope>
</reference>
<sequence>MMGMARDIGDSGWRGSGGLAVVMAWQCRKSSPEKFSGDSGAAGAAVVVAAENGEREKIMVHVVHKGRFPNIPFLLRGVTDKPEGFACLLSSGSMLMASSECEFAQTSDKCAQTALPYLQKWMVAAHELLVTTFSCYIASCLESLAGASDVDVLLGGILSNIRQHVLRMISQFFPLKVKREIALEVRGKA</sequence>
<protein>
    <submittedName>
        <fullName evidence="1">Uncharacterized protein</fullName>
    </submittedName>
</protein>
<dbReference type="EMBL" id="BQNB010009957">
    <property type="protein sequence ID" value="GJS70795.1"/>
    <property type="molecule type" value="Genomic_DNA"/>
</dbReference>
<gene>
    <name evidence="1" type="ORF">Tco_0703636</name>
</gene>
<comment type="caution">
    <text evidence="1">The sequence shown here is derived from an EMBL/GenBank/DDBJ whole genome shotgun (WGS) entry which is preliminary data.</text>
</comment>
<keyword evidence="2" id="KW-1185">Reference proteome</keyword>
<dbReference type="Proteomes" id="UP001151760">
    <property type="component" value="Unassembled WGS sequence"/>
</dbReference>
<proteinExistence type="predicted"/>
<accession>A0ABQ4Y167</accession>
<evidence type="ECO:0000313" key="1">
    <source>
        <dbReference type="EMBL" id="GJS70795.1"/>
    </source>
</evidence>
<organism evidence="1 2">
    <name type="scientific">Tanacetum coccineum</name>
    <dbReference type="NCBI Taxonomy" id="301880"/>
    <lineage>
        <taxon>Eukaryota</taxon>
        <taxon>Viridiplantae</taxon>
        <taxon>Streptophyta</taxon>
        <taxon>Embryophyta</taxon>
        <taxon>Tracheophyta</taxon>
        <taxon>Spermatophyta</taxon>
        <taxon>Magnoliopsida</taxon>
        <taxon>eudicotyledons</taxon>
        <taxon>Gunneridae</taxon>
        <taxon>Pentapetalae</taxon>
        <taxon>asterids</taxon>
        <taxon>campanulids</taxon>
        <taxon>Asterales</taxon>
        <taxon>Asteraceae</taxon>
        <taxon>Asteroideae</taxon>
        <taxon>Anthemideae</taxon>
        <taxon>Anthemidinae</taxon>
        <taxon>Tanacetum</taxon>
    </lineage>
</organism>